<accession>A0ABR1VLI9</accession>
<feature type="region of interest" description="Disordered" evidence="1">
    <location>
        <begin position="1"/>
        <end position="23"/>
    </location>
</feature>
<dbReference type="Proteomes" id="UP001446871">
    <property type="component" value="Unassembled WGS sequence"/>
</dbReference>
<feature type="compositionally biased region" description="Polar residues" evidence="1">
    <location>
        <begin position="1"/>
        <end position="12"/>
    </location>
</feature>
<dbReference type="EMBL" id="JAQQWM010000003">
    <property type="protein sequence ID" value="KAK8072092.1"/>
    <property type="molecule type" value="Genomic_DNA"/>
</dbReference>
<protein>
    <submittedName>
        <fullName evidence="2">Uncharacterized protein</fullName>
    </submittedName>
</protein>
<feature type="compositionally biased region" description="Polar residues" evidence="1">
    <location>
        <begin position="176"/>
        <end position="210"/>
    </location>
</feature>
<organism evidence="2 3">
    <name type="scientific">Apiospora saccharicola</name>
    <dbReference type="NCBI Taxonomy" id="335842"/>
    <lineage>
        <taxon>Eukaryota</taxon>
        <taxon>Fungi</taxon>
        <taxon>Dikarya</taxon>
        <taxon>Ascomycota</taxon>
        <taxon>Pezizomycotina</taxon>
        <taxon>Sordariomycetes</taxon>
        <taxon>Xylariomycetidae</taxon>
        <taxon>Amphisphaeriales</taxon>
        <taxon>Apiosporaceae</taxon>
        <taxon>Apiospora</taxon>
    </lineage>
</organism>
<keyword evidence="3" id="KW-1185">Reference proteome</keyword>
<feature type="region of interest" description="Disordered" evidence="1">
    <location>
        <begin position="49"/>
        <end position="68"/>
    </location>
</feature>
<reference evidence="2 3" key="1">
    <citation type="submission" date="2023-01" db="EMBL/GenBank/DDBJ databases">
        <title>Analysis of 21 Apiospora genomes using comparative genomics revels a genus with tremendous synthesis potential of carbohydrate active enzymes and secondary metabolites.</title>
        <authorList>
            <person name="Sorensen T."/>
        </authorList>
    </citation>
    <scope>NUCLEOTIDE SEQUENCE [LARGE SCALE GENOMIC DNA]</scope>
    <source>
        <strain evidence="2 3">CBS 83171</strain>
    </source>
</reference>
<sequence>MVGSSVLSQENYQKPDKEGDSETVDGLHFMEEDYNPTQDPILRDFIGFKSAQPMNTTTTPNTSSGTGRELVLTRKNTATNKVCADVVHYEINETVGLFKDRVRRMFGFNNQVVLIFSIPNAEARELPDEETIGSFFPSGGAAELDMGGRQNQPEVGGYAIELNKTMHTAKQRNLIQAENPATATSRGGITRNEAVNESRQFNQISSNPSPEVSKGFWDD</sequence>
<comment type="caution">
    <text evidence="2">The sequence shown here is derived from an EMBL/GenBank/DDBJ whole genome shotgun (WGS) entry which is preliminary data.</text>
</comment>
<feature type="region of interest" description="Disordered" evidence="1">
    <location>
        <begin position="176"/>
        <end position="219"/>
    </location>
</feature>
<evidence type="ECO:0000313" key="2">
    <source>
        <dbReference type="EMBL" id="KAK8072092.1"/>
    </source>
</evidence>
<proteinExistence type="predicted"/>
<name>A0ABR1VLI9_9PEZI</name>
<evidence type="ECO:0000256" key="1">
    <source>
        <dbReference type="SAM" id="MobiDB-lite"/>
    </source>
</evidence>
<gene>
    <name evidence="2" type="ORF">PG996_005440</name>
</gene>
<feature type="compositionally biased region" description="Low complexity" evidence="1">
    <location>
        <begin position="53"/>
        <end position="67"/>
    </location>
</feature>
<evidence type="ECO:0000313" key="3">
    <source>
        <dbReference type="Proteomes" id="UP001446871"/>
    </source>
</evidence>